<sequence length="129" mass="13852">MSSKISFNTGKIPRLNTFIPQAVIAGSLIYVSGMAGLNPETGKLIDDTFEGQAWQAFANIQTILDEAGSNMDNIVKTTIWMVSGQDPTFAAINKVYAEFFPENPPARSAPQVMPFPGGILVSVECLALV</sequence>
<dbReference type="RefSeq" id="WP_147053470.1">
    <property type="nucleotide sequence ID" value="NZ_CP042437.1"/>
</dbReference>
<dbReference type="PANTHER" id="PTHR11803:SF58">
    <property type="entry name" value="PROTEIN HMF1-RELATED"/>
    <property type="match status" value="1"/>
</dbReference>
<dbReference type="Gene3D" id="3.30.1330.40">
    <property type="entry name" value="RutC-like"/>
    <property type="match status" value="1"/>
</dbReference>
<dbReference type="InterPro" id="IPR006175">
    <property type="entry name" value="YjgF/YER057c/UK114"/>
</dbReference>
<dbReference type="InterPro" id="IPR035959">
    <property type="entry name" value="RutC-like_sf"/>
</dbReference>
<evidence type="ECO:0000313" key="2">
    <source>
        <dbReference type="EMBL" id="QEC76293.1"/>
    </source>
</evidence>
<dbReference type="GO" id="GO:0019239">
    <property type="term" value="F:deaminase activity"/>
    <property type="evidence" value="ECO:0007669"/>
    <property type="project" value="TreeGrafter"/>
</dbReference>
<dbReference type="KEGG" id="mgk:FSB76_10180"/>
<dbReference type="SUPFAM" id="SSF55298">
    <property type="entry name" value="YjgF-like"/>
    <property type="match status" value="1"/>
</dbReference>
<dbReference type="FunFam" id="3.30.1330.40:FF:000001">
    <property type="entry name" value="L-PSP family endoribonuclease"/>
    <property type="match status" value="1"/>
</dbReference>
<evidence type="ECO:0000313" key="3">
    <source>
        <dbReference type="Proteomes" id="UP000321362"/>
    </source>
</evidence>
<dbReference type="OrthoDB" id="9799840at2"/>
<reference evidence="2 3" key="1">
    <citation type="journal article" date="2013" name="J. Microbiol.">
        <title>Mucilaginibacter ginsenosidivorax sp. nov., with ginsenoside converting activity isolated from sediment.</title>
        <authorList>
            <person name="Kim J.K."/>
            <person name="Choi T.E."/>
            <person name="Liu Q.M."/>
            <person name="Park H.Y."/>
            <person name="Yi T.H."/>
            <person name="Yoon M.H."/>
            <person name="Kim S.C."/>
            <person name="Im W.T."/>
        </authorList>
    </citation>
    <scope>NUCLEOTIDE SEQUENCE [LARGE SCALE GENOMIC DNA]</scope>
    <source>
        <strain evidence="2 3">KHI28</strain>
    </source>
</reference>
<proteinExistence type="inferred from homology"/>
<dbReference type="EMBL" id="CP042437">
    <property type="protein sequence ID" value="QEC76293.1"/>
    <property type="molecule type" value="Genomic_DNA"/>
</dbReference>
<dbReference type="CDD" id="cd00448">
    <property type="entry name" value="YjgF_YER057c_UK114_family"/>
    <property type="match status" value="1"/>
</dbReference>
<dbReference type="GO" id="GO:0005829">
    <property type="term" value="C:cytosol"/>
    <property type="evidence" value="ECO:0007669"/>
    <property type="project" value="TreeGrafter"/>
</dbReference>
<dbReference type="Proteomes" id="UP000321362">
    <property type="component" value="Chromosome"/>
</dbReference>
<name>A0A5B8VY71_9SPHI</name>
<organism evidence="2 3">
    <name type="scientific">Mucilaginibacter ginsenosidivorax</name>
    <dbReference type="NCBI Taxonomy" id="862126"/>
    <lineage>
        <taxon>Bacteria</taxon>
        <taxon>Pseudomonadati</taxon>
        <taxon>Bacteroidota</taxon>
        <taxon>Sphingobacteriia</taxon>
        <taxon>Sphingobacteriales</taxon>
        <taxon>Sphingobacteriaceae</taxon>
        <taxon>Mucilaginibacter</taxon>
    </lineage>
</organism>
<accession>A0A5B8VY71</accession>
<dbReference type="Pfam" id="PF01042">
    <property type="entry name" value="Ribonuc_L-PSP"/>
    <property type="match status" value="1"/>
</dbReference>
<dbReference type="PANTHER" id="PTHR11803">
    <property type="entry name" value="2-IMINOBUTANOATE/2-IMINOPROPANOATE DEAMINASE RIDA"/>
    <property type="match status" value="1"/>
</dbReference>
<dbReference type="AlphaFoldDB" id="A0A5B8VY71"/>
<protein>
    <submittedName>
        <fullName evidence="2">RidA family protein</fullName>
    </submittedName>
</protein>
<comment type="similarity">
    <text evidence="1">Belongs to the RutC family.</text>
</comment>
<gene>
    <name evidence="2" type="ORF">FSB76_10180</name>
</gene>
<keyword evidence="3" id="KW-1185">Reference proteome</keyword>
<evidence type="ECO:0000256" key="1">
    <source>
        <dbReference type="ARBA" id="ARBA00010552"/>
    </source>
</evidence>